<dbReference type="GO" id="GO:0016020">
    <property type="term" value="C:membrane"/>
    <property type="evidence" value="ECO:0007669"/>
    <property type="project" value="UniProtKB-SubCell"/>
</dbReference>
<dbReference type="Pfam" id="PF08263">
    <property type="entry name" value="LRRNT_2"/>
    <property type="match status" value="1"/>
</dbReference>
<dbReference type="InterPro" id="IPR032675">
    <property type="entry name" value="LRR_dom_sf"/>
</dbReference>
<dbReference type="FunFam" id="3.80.10.10:FF:000400">
    <property type="entry name" value="Nuclear pore complex protein NUP107"/>
    <property type="match status" value="1"/>
</dbReference>
<dbReference type="Pfam" id="PF00560">
    <property type="entry name" value="LRR_1"/>
    <property type="match status" value="3"/>
</dbReference>
<proteinExistence type="predicted"/>
<evidence type="ECO:0000259" key="7">
    <source>
        <dbReference type="Pfam" id="PF08263"/>
    </source>
</evidence>
<dbReference type="GO" id="GO:0016301">
    <property type="term" value="F:kinase activity"/>
    <property type="evidence" value="ECO:0007669"/>
    <property type="project" value="UniProtKB-KW"/>
</dbReference>
<evidence type="ECO:0000313" key="9">
    <source>
        <dbReference type="Proteomes" id="UP001632038"/>
    </source>
</evidence>
<reference evidence="9" key="1">
    <citation type="journal article" date="2024" name="IScience">
        <title>Strigolactones Initiate the Formation of Haustorium-like Structures in Castilleja.</title>
        <authorList>
            <person name="Buerger M."/>
            <person name="Peterson D."/>
            <person name="Chory J."/>
        </authorList>
    </citation>
    <scope>NUCLEOTIDE SEQUENCE [LARGE SCALE GENOMIC DNA]</scope>
</reference>
<accession>A0ABD3CRA8</accession>
<organism evidence="8 9">
    <name type="scientific">Castilleja foliolosa</name>
    <dbReference type="NCBI Taxonomy" id="1961234"/>
    <lineage>
        <taxon>Eukaryota</taxon>
        <taxon>Viridiplantae</taxon>
        <taxon>Streptophyta</taxon>
        <taxon>Embryophyta</taxon>
        <taxon>Tracheophyta</taxon>
        <taxon>Spermatophyta</taxon>
        <taxon>Magnoliopsida</taxon>
        <taxon>eudicotyledons</taxon>
        <taxon>Gunneridae</taxon>
        <taxon>Pentapetalae</taxon>
        <taxon>asterids</taxon>
        <taxon>lamiids</taxon>
        <taxon>Lamiales</taxon>
        <taxon>Orobanchaceae</taxon>
        <taxon>Pedicularideae</taxon>
        <taxon>Castillejinae</taxon>
        <taxon>Castilleja</taxon>
    </lineage>
</organism>
<keyword evidence="3 6" id="KW-0732">Signal</keyword>
<dbReference type="PROSITE" id="PS51450">
    <property type="entry name" value="LRR"/>
    <property type="match status" value="1"/>
</dbReference>
<keyword evidence="4" id="KW-0677">Repeat</keyword>
<evidence type="ECO:0000256" key="3">
    <source>
        <dbReference type="ARBA" id="ARBA00022729"/>
    </source>
</evidence>
<keyword evidence="2" id="KW-0433">Leucine-rich repeat</keyword>
<evidence type="ECO:0000313" key="8">
    <source>
        <dbReference type="EMBL" id="KAL3632002.1"/>
    </source>
</evidence>
<dbReference type="InterPro" id="IPR001611">
    <property type="entry name" value="Leu-rich_rpt"/>
</dbReference>
<dbReference type="PANTHER" id="PTHR47988">
    <property type="entry name" value="SOMATIC EMBRYOGENESIS RECEPTOR KINASE 1"/>
    <property type="match status" value="1"/>
</dbReference>
<evidence type="ECO:0000256" key="6">
    <source>
        <dbReference type="SAM" id="SignalP"/>
    </source>
</evidence>
<evidence type="ECO:0000256" key="1">
    <source>
        <dbReference type="ARBA" id="ARBA00004370"/>
    </source>
</evidence>
<keyword evidence="8" id="KW-0808">Transferase</keyword>
<evidence type="ECO:0000256" key="2">
    <source>
        <dbReference type="ARBA" id="ARBA00022614"/>
    </source>
</evidence>
<name>A0ABD3CRA8_9LAMI</name>
<dbReference type="SUPFAM" id="SSF52058">
    <property type="entry name" value="L domain-like"/>
    <property type="match status" value="1"/>
</dbReference>
<dbReference type="InterPro" id="IPR013210">
    <property type="entry name" value="LRR_N_plant-typ"/>
</dbReference>
<gene>
    <name evidence="8" type="primary">SERK1_6</name>
    <name evidence="8" type="ORF">CASFOL_024986</name>
</gene>
<comment type="subcellular location">
    <subcellularLocation>
        <location evidence="1">Membrane</location>
    </subcellularLocation>
</comment>
<sequence>MERVGMGLVVCLILLLHPLNCIHAINDEGNALNALKEKLTDPNNVLQSWDPTLLSPCTWFHVTCNNDNNVTRMELYKNNLSGTIPSELGELTSLRSLDLYNNNLNGDIPDKLDNLKSLIFLRVNNNRLTGSILQSLTNIESLMIIDLSYNDLLGVVPKNGSFSKFTPLIFSVIRNCATKFSNAYLGQIVQLELDRL</sequence>
<dbReference type="Proteomes" id="UP001632038">
    <property type="component" value="Unassembled WGS sequence"/>
</dbReference>
<feature type="chain" id="PRO_5044747910" evidence="6">
    <location>
        <begin position="25"/>
        <end position="196"/>
    </location>
</feature>
<keyword evidence="9" id="KW-1185">Reference proteome</keyword>
<keyword evidence="5" id="KW-0472">Membrane</keyword>
<evidence type="ECO:0000256" key="5">
    <source>
        <dbReference type="ARBA" id="ARBA00023136"/>
    </source>
</evidence>
<feature type="signal peptide" evidence="6">
    <location>
        <begin position="1"/>
        <end position="24"/>
    </location>
</feature>
<dbReference type="EMBL" id="JAVIJP010000032">
    <property type="protein sequence ID" value="KAL3632002.1"/>
    <property type="molecule type" value="Genomic_DNA"/>
</dbReference>
<dbReference type="Gene3D" id="3.80.10.10">
    <property type="entry name" value="Ribonuclease Inhibitor"/>
    <property type="match status" value="1"/>
</dbReference>
<dbReference type="AlphaFoldDB" id="A0ABD3CRA8"/>
<comment type="caution">
    <text evidence="8">The sequence shown here is derived from an EMBL/GenBank/DDBJ whole genome shotgun (WGS) entry which is preliminary data.</text>
</comment>
<evidence type="ECO:0000256" key="4">
    <source>
        <dbReference type="ARBA" id="ARBA00022737"/>
    </source>
</evidence>
<dbReference type="EC" id="2.7.1.-" evidence="8"/>
<protein>
    <submittedName>
        <fullName evidence="8">Protein kinase superfamily</fullName>
        <ecNumber evidence="8">2.7.1.-</ecNumber>
    </submittedName>
</protein>
<feature type="domain" description="Leucine-rich repeat-containing N-terminal plant-type" evidence="7">
    <location>
        <begin position="26"/>
        <end position="65"/>
    </location>
</feature>
<keyword evidence="8" id="KW-0418">Kinase</keyword>